<feature type="transmembrane region" description="Helical" evidence="1">
    <location>
        <begin position="116"/>
        <end position="137"/>
    </location>
</feature>
<feature type="transmembrane region" description="Helical" evidence="1">
    <location>
        <begin position="217"/>
        <end position="233"/>
    </location>
</feature>
<gene>
    <name evidence="3" type="ORF">AWC27_28805</name>
</gene>
<feature type="domain" description="DUF6311" evidence="2">
    <location>
        <begin position="28"/>
        <end position="436"/>
    </location>
</feature>
<feature type="transmembrane region" description="Helical" evidence="1">
    <location>
        <begin position="425"/>
        <end position="444"/>
    </location>
</feature>
<dbReference type="RefSeq" id="WP_085671046.1">
    <property type="nucleotide sequence ID" value="NZ_JACKRU010000652.1"/>
</dbReference>
<feature type="transmembrane region" description="Helical" evidence="1">
    <location>
        <begin position="324"/>
        <end position="344"/>
    </location>
</feature>
<reference evidence="3 4" key="1">
    <citation type="submission" date="2016-01" db="EMBL/GenBank/DDBJ databases">
        <title>The new phylogeny of the genus Mycobacterium.</title>
        <authorList>
            <person name="Tarcisio F."/>
            <person name="Conor M."/>
            <person name="Antonella G."/>
            <person name="Elisabetta G."/>
            <person name="Giulia F.S."/>
            <person name="Sara T."/>
            <person name="Anna F."/>
            <person name="Clotilde B."/>
            <person name="Roberto B."/>
            <person name="Veronica D.S."/>
            <person name="Fabio R."/>
            <person name="Monica P."/>
            <person name="Olivier J."/>
            <person name="Enrico T."/>
            <person name="Nicola S."/>
        </authorList>
    </citation>
    <scope>NUCLEOTIDE SEQUENCE [LARGE SCALE GENOMIC DNA]</scope>
    <source>
        <strain evidence="3 4">DSM 44166</strain>
    </source>
</reference>
<sequence>MSARPAERADATPPRARLRQWTTGGLAAFLGYLLAAVVLTVGAWSDPTSGWAGNCCDQEQAIWYLGWTPHALANGLNPFFTTQIGAPDGVNLMWNTPMTLLGLLGWLPAKLGGPIFGFNVLMVLGIALSGFTAWLVIRRWTGDGPAPMVGGAIYAFSPYLASHAALHLNLATAWVPPLFLLVIDELLVTRRRPPWQAGVALGSLGAAQLFISEEVLATSVVAAVVLVGVLALARRDGRVRARWRAAAVRLGPALAVAGVTFLLLAAGALVAQFFGPQRISEQVQHPETFSTDLLNLVLPTPYQLIAPETATRVSHEFSGLYHEATGYLGLPLLVLLIVVTIRQWDDLRVRVATVTGALLLVFSLGPWLHVGNDALHIPLPWLPIGKLPLLKHVLPGRFTLFVWLAIAVIVAIVISRVVRLAPRRAAGGLLAVAAALVFILPAPLHRQPFYTPVFFRTWASHNIAPDETVLVAPYFANGGQAAPMVWAAEAGYRLRMPEAYAYIPQPDGRTLSGPPATRLSEIMLTIQQEKTSIVARGEVRAQVNANLRFADVRHVIVGPMPAWAEMLAFFTDLFGRPAERVDGIAIWRNVNVWGVVAAPTQP</sequence>
<organism evidence="3 4">
    <name type="scientific">Mycobacterium szulgai</name>
    <dbReference type="NCBI Taxonomy" id="1787"/>
    <lineage>
        <taxon>Bacteria</taxon>
        <taxon>Bacillati</taxon>
        <taxon>Actinomycetota</taxon>
        <taxon>Actinomycetes</taxon>
        <taxon>Mycobacteriales</taxon>
        <taxon>Mycobacteriaceae</taxon>
        <taxon>Mycobacterium</taxon>
    </lineage>
</organism>
<feature type="transmembrane region" description="Helical" evidence="1">
    <location>
        <begin position="21"/>
        <end position="44"/>
    </location>
</feature>
<dbReference type="OrthoDB" id="2369748at2"/>
<dbReference type="InterPro" id="IPR046278">
    <property type="entry name" value="DUF6311"/>
</dbReference>
<protein>
    <recommendedName>
        <fullName evidence="2">DUF6311 domain-containing protein</fullName>
    </recommendedName>
</protein>
<evidence type="ECO:0000259" key="2">
    <source>
        <dbReference type="Pfam" id="PF19830"/>
    </source>
</evidence>
<dbReference type="EMBL" id="LQPW01000086">
    <property type="protein sequence ID" value="ORX02755.1"/>
    <property type="molecule type" value="Genomic_DNA"/>
</dbReference>
<keyword evidence="1" id="KW-1133">Transmembrane helix</keyword>
<feature type="transmembrane region" description="Helical" evidence="1">
    <location>
        <begin position="253"/>
        <end position="274"/>
    </location>
</feature>
<feature type="transmembrane region" description="Helical" evidence="1">
    <location>
        <begin position="351"/>
        <end position="370"/>
    </location>
</feature>
<evidence type="ECO:0000313" key="4">
    <source>
        <dbReference type="Proteomes" id="UP000193317"/>
    </source>
</evidence>
<accession>A0A1X2EI07</accession>
<keyword evidence="4" id="KW-1185">Reference proteome</keyword>
<dbReference type="AlphaFoldDB" id="A0A1X2EI07"/>
<keyword evidence="1" id="KW-0472">Membrane</keyword>
<dbReference type="Pfam" id="PF19830">
    <property type="entry name" value="DUF6311"/>
    <property type="match status" value="1"/>
</dbReference>
<keyword evidence="1" id="KW-0812">Transmembrane</keyword>
<name>A0A1X2EI07_MYCSZ</name>
<proteinExistence type="predicted"/>
<dbReference type="STRING" id="1787.A5725_00110"/>
<evidence type="ECO:0000313" key="3">
    <source>
        <dbReference type="EMBL" id="ORX02755.1"/>
    </source>
</evidence>
<evidence type="ECO:0000256" key="1">
    <source>
        <dbReference type="SAM" id="Phobius"/>
    </source>
</evidence>
<feature type="transmembrane region" description="Helical" evidence="1">
    <location>
        <begin position="398"/>
        <end position="418"/>
    </location>
</feature>
<dbReference type="Proteomes" id="UP000193317">
    <property type="component" value="Unassembled WGS sequence"/>
</dbReference>
<comment type="caution">
    <text evidence="3">The sequence shown here is derived from an EMBL/GenBank/DDBJ whole genome shotgun (WGS) entry which is preliminary data.</text>
</comment>